<dbReference type="AlphaFoldDB" id="A0A9Q9DBR9"/>
<proteinExistence type="inferred from homology"/>
<evidence type="ECO:0000256" key="9">
    <source>
        <dbReference type="ARBA" id="ARBA00023237"/>
    </source>
</evidence>
<dbReference type="GO" id="GO:0015232">
    <property type="term" value="F:heme transmembrane transporter activity"/>
    <property type="evidence" value="ECO:0007669"/>
    <property type="project" value="InterPro"/>
</dbReference>
<dbReference type="Gene3D" id="3.55.50.30">
    <property type="match status" value="1"/>
</dbReference>
<dbReference type="Pfam" id="PF07715">
    <property type="entry name" value="Plug"/>
    <property type="match status" value="1"/>
</dbReference>
<dbReference type="Proteomes" id="UP001055460">
    <property type="component" value="Plasmid pA"/>
</dbReference>
<evidence type="ECO:0000256" key="7">
    <source>
        <dbReference type="ARBA" id="ARBA00023077"/>
    </source>
</evidence>
<dbReference type="InterPro" id="IPR039426">
    <property type="entry name" value="TonB-dep_rcpt-like"/>
</dbReference>
<dbReference type="InterPro" id="IPR012910">
    <property type="entry name" value="Plug_dom"/>
</dbReference>
<keyword evidence="4" id="KW-0410">Iron transport</keyword>
<dbReference type="InterPro" id="IPR000531">
    <property type="entry name" value="Beta-barrel_TonB"/>
</dbReference>
<keyword evidence="2 10" id="KW-0813">Transport</keyword>
<dbReference type="InterPro" id="IPR036942">
    <property type="entry name" value="Beta-barrel_TonB_sf"/>
</dbReference>
<evidence type="ECO:0000256" key="8">
    <source>
        <dbReference type="ARBA" id="ARBA00023136"/>
    </source>
</evidence>
<dbReference type="RefSeq" id="WP_252160712.1">
    <property type="nucleotide sequence ID" value="NZ_CP098808.1"/>
</dbReference>
<keyword evidence="13" id="KW-0675">Receptor</keyword>
<dbReference type="PANTHER" id="PTHR30069:SF56">
    <property type="entry name" value="TONB-DEPENDENT HEME RECEPTOR A"/>
    <property type="match status" value="1"/>
</dbReference>
<keyword evidence="8 10" id="KW-0472">Membrane</keyword>
<evidence type="ECO:0000256" key="6">
    <source>
        <dbReference type="ARBA" id="ARBA00023004"/>
    </source>
</evidence>
<dbReference type="NCBIfam" id="TIGR01785">
    <property type="entry name" value="TonB-hemin"/>
    <property type="match status" value="1"/>
</dbReference>
<dbReference type="EMBL" id="CP098808">
    <property type="protein sequence ID" value="USJ25973.1"/>
    <property type="molecule type" value="Genomic_DNA"/>
</dbReference>
<organism evidence="13 14">
    <name type="scientific">Ensifer adhaerens</name>
    <name type="common">Sinorhizobium morelense</name>
    <dbReference type="NCBI Taxonomy" id="106592"/>
    <lineage>
        <taxon>Bacteria</taxon>
        <taxon>Pseudomonadati</taxon>
        <taxon>Pseudomonadota</taxon>
        <taxon>Alphaproteobacteria</taxon>
        <taxon>Hyphomicrobiales</taxon>
        <taxon>Rhizobiaceae</taxon>
        <taxon>Sinorhizobium/Ensifer group</taxon>
        <taxon>Ensifer</taxon>
    </lineage>
</organism>
<comment type="similarity">
    <text evidence="10 11">Belongs to the TonB-dependent receptor family.</text>
</comment>
<comment type="subcellular location">
    <subcellularLocation>
        <location evidence="1 10">Cell outer membrane</location>
        <topology evidence="1 10">Multi-pass membrane protein</topology>
    </subcellularLocation>
</comment>
<evidence type="ECO:0000256" key="3">
    <source>
        <dbReference type="ARBA" id="ARBA00022452"/>
    </source>
</evidence>
<evidence type="ECO:0000256" key="2">
    <source>
        <dbReference type="ARBA" id="ARBA00022448"/>
    </source>
</evidence>
<evidence type="ECO:0000256" key="4">
    <source>
        <dbReference type="ARBA" id="ARBA00022496"/>
    </source>
</evidence>
<gene>
    <name evidence="13" type="ORF">NE863_26300</name>
</gene>
<dbReference type="InterPro" id="IPR011276">
    <property type="entry name" value="TonB_haem/Hb_rcpt"/>
</dbReference>
<evidence type="ECO:0000259" key="12">
    <source>
        <dbReference type="SMART" id="SM00965"/>
    </source>
</evidence>
<evidence type="ECO:0000256" key="5">
    <source>
        <dbReference type="ARBA" id="ARBA00022692"/>
    </source>
</evidence>
<name>A0A9Q9DBR9_ENSAD</name>
<dbReference type="Gene3D" id="2.40.170.20">
    <property type="entry name" value="TonB-dependent receptor, beta-barrel domain"/>
    <property type="match status" value="1"/>
</dbReference>
<evidence type="ECO:0000256" key="11">
    <source>
        <dbReference type="RuleBase" id="RU003357"/>
    </source>
</evidence>
<dbReference type="GO" id="GO:0009279">
    <property type="term" value="C:cell outer membrane"/>
    <property type="evidence" value="ECO:0007669"/>
    <property type="project" value="UniProtKB-SubCell"/>
</dbReference>
<keyword evidence="5 10" id="KW-0812">Transmembrane</keyword>
<dbReference type="Pfam" id="PF00593">
    <property type="entry name" value="TonB_dep_Rec_b-barrel"/>
    <property type="match status" value="1"/>
</dbReference>
<keyword evidence="4" id="KW-0406">Ion transport</keyword>
<keyword evidence="6" id="KW-0408">Iron</keyword>
<dbReference type="GO" id="GO:0015344">
    <property type="term" value="F:siderophore uptake transmembrane transporter activity"/>
    <property type="evidence" value="ECO:0007669"/>
    <property type="project" value="TreeGrafter"/>
</dbReference>
<dbReference type="SMART" id="SM00965">
    <property type="entry name" value="STN"/>
    <property type="match status" value="1"/>
</dbReference>
<dbReference type="PROSITE" id="PS52016">
    <property type="entry name" value="TONB_DEPENDENT_REC_3"/>
    <property type="match status" value="1"/>
</dbReference>
<sequence length="830" mass="90872">MSYWNTTGRRRQSGILSLLMAGTVFALTTTVALAQAAVRNHVDVPAGKLTTAVNRLASQLKLQVVFDSSVASGVTTPGLSGDMTAEEALARLLSGTGVRYRFVGSSTVKLMGAVEAATPADGEGTKLAPIVARGDAKDGDRAPNIAVLDAEDIEKAQASSLPELLQKTPGVSMGGGVRIEGQTLAIRGFARQSDVRIILDGAPKNFEKYDQGTVFIEPELLKRVEIEKGATSVRYGNGGFGGTVLMETKDAADMLRPGEEWGVWAKSGFQSANKQFLETGALYGKSDFGGPITYDGLLAGTWRKSDDMRVGGGEVYNYSNSKLTTLLANVGAAYDGHEIRGTVAYGQNDNWGPVAAIRGQSAPSDYNITRYGYKEAMRRLLTWREIEDFTSTLTYSYMGDSDLVNYRMMGSFSSTSQHAKRPDIPGLNPSASVGGYENDATYTDIKFEAENTSNFTLGGLSHSLNYGIQYLDHDRDIWMYDITNRTQAQYNYGYYAPWFMPEGSQKTFAAFVRDRIELTDTFAVTPGLRYDHVRSKGVPNEAPRFNNPLAGHDYSAVSHQGVTPAISLSWEATPSVRFFADWAYAMRVPNIDEIYSTQSVLTKASGTSRDLEVERNSTFNIGVDLSFNDVLTTDDMLSTRISVYNNHVSNPVTRRFGTANLADVTGNVPFYWNTPSYDVRGIEWQAHYETERMFADLGVSWMTGERTGAVNNVWGPDTYINDLAPLTVIATAGIKVPDQDLAFGWTGTFVDDQNRTPYNQGGQTYARPPSAGYAVHGLFLDWTPTSGFMEGGEVHLAVDNIFDKYYEPYLSDGISAMPGRNFKIAISRKF</sequence>
<dbReference type="GO" id="GO:0044718">
    <property type="term" value="P:siderophore transmembrane transport"/>
    <property type="evidence" value="ECO:0007669"/>
    <property type="project" value="TreeGrafter"/>
</dbReference>
<dbReference type="CDD" id="cd01347">
    <property type="entry name" value="ligand_gated_channel"/>
    <property type="match status" value="1"/>
</dbReference>
<feature type="domain" description="Secretin/TonB short N-terminal" evidence="12">
    <location>
        <begin position="62"/>
        <end position="113"/>
    </location>
</feature>
<dbReference type="Gene3D" id="2.170.130.10">
    <property type="entry name" value="TonB-dependent receptor, plug domain"/>
    <property type="match status" value="1"/>
</dbReference>
<protein>
    <submittedName>
        <fullName evidence="13">TonB-dependent receptor</fullName>
    </submittedName>
</protein>
<keyword evidence="7 11" id="KW-0798">TonB box</keyword>
<keyword evidence="13" id="KW-0614">Plasmid</keyword>
<evidence type="ECO:0000313" key="13">
    <source>
        <dbReference type="EMBL" id="USJ25973.1"/>
    </source>
</evidence>
<evidence type="ECO:0000256" key="1">
    <source>
        <dbReference type="ARBA" id="ARBA00004571"/>
    </source>
</evidence>
<geneLocation type="plasmid" evidence="13 14">
    <name>pA</name>
</geneLocation>
<dbReference type="Pfam" id="PF07660">
    <property type="entry name" value="STN"/>
    <property type="match status" value="1"/>
</dbReference>
<reference evidence="13" key="1">
    <citation type="submission" date="2022-06" db="EMBL/GenBank/DDBJ databases">
        <title>Physiological and biochemical characterization and genomic elucidation of a strain of the genus Ensifer adhaerens M8 that combines arsenic oxidation and chromium reduction.</title>
        <authorList>
            <person name="Li X."/>
            <person name="Yu c."/>
        </authorList>
    </citation>
    <scope>NUCLEOTIDE SEQUENCE</scope>
    <source>
        <strain evidence="13">M8</strain>
        <plasmid evidence="13">pA</plasmid>
    </source>
</reference>
<keyword evidence="9 10" id="KW-0998">Cell outer membrane</keyword>
<dbReference type="SUPFAM" id="SSF56935">
    <property type="entry name" value="Porins"/>
    <property type="match status" value="1"/>
</dbReference>
<accession>A0A9Q9DBR9</accession>
<evidence type="ECO:0000256" key="10">
    <source>
        <dbReference type="PROSITE-ProRule" id="PRU01360"/>
    </source>
</evidence>
<dbReference type="InterPro" id="IPR037066">
    <property type="entry name" value="Plug_dom_sf"/>
</dbReference>
<dbReference type="PANTHER" id="PTHR30069">
    <property type="entry name" value="TONB-DEPENDENT OUTER MEMBRANE RECEPTOR"/>
    <property type="match status" value="1"/>
</dbReference>
<keyword evidence="3 10" id="KW-1134">Transmembrane beta strand</keyword>
<dbReference type="InterPro" id="IPR011662">
    <property type="entry name" value="Secretin/TonB_short_N"/>
</dbReference>
<evidence type="ECO:0000313" key="14">
    <source>
        <dbReference type="Proteomes" id="UP001055460"/>
    </source>
</evidence>